<dbReference type="AlphaFoldDB" id="A0AAD7HFP8"/>
<comment type="caution">
    <text evidence="1">The sequence shown here is derived from an EMBL/GenBank/DDBJ whole genome shotgun (WGS) entry which is preliminary data.</text>
</comment>
<keyword evidence="2" id="KW-1185">Reference proteome</keyword>
<name>A0AAD7HFP8_9AGAR</name>
<dbReference type="EMBL" id="JARJLG010000288">
    <property type="protein sequence ID" value="KAJ7719686.1"/>
    <property type="molecule type" value="Genomic_DNA"/>
</dbReference>
<evidence type="ECO:0000313" key="2">
    <source>
        <dbReference type="Proteomes" id="UP001215280"/>
    </source>
</evidence>
<accession>A0AAD7HFP8</accession>
<proteinExistence type="predicted"/>
<reference evidence="1" key="1">
    <citation type="submission" date="2023-03" db="EMBL/GenBank/DDBJ databases">
        <title>Massive genome expansion in bonnet fungi (Mycena s.s.) driven by repeated elements and novel gene families across ecological guilds.</title>
        <authorList>
            <consortium name="Lawrence Berkeley National Laboratory"/>
            <person name="Harder C.B."/>
            <person name="Miyauchi S."/>
            <person name="Viragh M."/>
            <person name="Kuo A."/>
            <person name="Thoen E."/>
            <person name="Andreopoulos B."/>
            <person name="Lu D."/>
            <person name="Skrede I."/>
            <person name="Drula E."/>
            <person name="Henrissat B."/>
            <person name="Morin E."/>
            <person name="Kohler A."/>
            <person name="Barry K."/>
            <person name="LaButti K."/>
            <person name="Morin E."/>
            <person name="Salamov A."/>
            <person name="Lipzen A."/>
            <person name="Mereny Z."/>
            <person name="Hegedus B."/>
            <person name="Baldrian P."/>
            <person name="Stursova M."/>
            <person name="Weitz H."/>
            <person name="Taylor A."/>
            <person name="Grigoriev I.V."/>
            <person name="Nagy L.G."/>
            <person name="Martin F."/>
            <person name="Kauserud H."/>
        </authorList>
    </citation>
    <scope>NUCLEOTIDE SEQUENCE</scope>
    <source>
        <strain evidence="1">CBHHK188m</strain>
    </source>
</reference>
<dbReference type="Proteomes" id="UP001215280">
    <property type="component" value="Unassembled WGS sequence"/>
</dbReference>
<evidence type="ECO:0000313" key="1">
    <source>
        <dbReference type="EMBL" id="KAJ7719686.1"/>
    </source>
</evidence>
<organism evidence="1 2">
    <name type="scientific">Mycena maculata</name>
    <dbReference type="NCBI Taxonomy" id="230809"/>
    <lineage>
        <taxon>Eukaryota</taxon>
        <taxon>Fungi</taxon>
        <taxon>Dikarya</taxon>
        <taxon>Basidiomycota</taxon>
        <taxon>Agaricomycotina</taxon>
        <taxon>Agaricomycetes</taxon>
        <taxon>Agaricomycetidae</taxon>
        <taxon>Agaricales</taxon>
        <taxon>Marasmiineae</taxon>
        <taxon>Mycenaceae</taxon>
        <taxon>Mycena</taxon>
    </lineage>
</organism>
<sequence length="268" mass="29955">MISARRKYLGECRVNARQCRVNTVTSRGLLAAGNPSLHLSGRHLDEVKRPVGWKAEIAVFWPQTGNGHALPKLGGTSYYTGGRYAVGKHLSKQHLHSSIESLRSRLNEEQGCMSESDSLLQALKFALVKWMMITTPNRTSNQTVAIDTENEVKAGALNFRPNIDVEWSAPAGWRWEDISGDGDRSRRARNSRAYKVDLQRGDIAVKNFMDERGFRGIATSNTDESVSISIQRITQSETYFGIRARSGDDVKHLAWLLEGRIREQAALA</sequence>
<protein>
    <submittedName>
        <fullName evidence="1">Uncharacterized protein</fullName>
    </submittedName>
</protein>
<gene>
    <name evidence="1" type="ORF">DFH07DRAFT_784568</name>
</gene>